<dbReference type="SMART" id="SM00347">
    <property type="entry name" value="HTH_MARR"/>
    <property type="match status" value="1"/>
</dbReference>
<proteinExistence type="predicted"/>
<dbReference type="GO" id="GO:0003700">
    <property type="term" value="F:DNA-binding transcription factor activity"/>
    <property type="evidence" value="ECO:0007669"/>
    <property type="project" value="InterPro"/>
</dbReference>
<dbReference type="Gene3D" id="1.10.10.10">
    <property type="entry name" value="Winged helix-like DNA-binding domain superfamily/Winged helix DNA-binding domain"/>
    <property type="match status" value="1"/>
</dbReference>
<keyword evidence="3" id="KW-0804">Transcription</keyword>
<evidence type="ECO:0000313" key="5">
    <source>
        <dbReference type="EMBL" id="VAX04294.1"/>
    </source>
</evidence>
<accession>A0A3B1AWU3</accession>
<keyword evidence="1" id="KW-0805">Transcription regulation</keyword>
<protein>
    <recommendedName>
        <fullName evidence="4">HTH marR-type domain-containing protein</fullName>
    </recommendedName>
</protein>
<dbReference type="Pfam" id="PF01047">
    <property type="entry name" value="MarR"/>
    <property type="match status" value="1"/>
</dbReference>
<dbReference type="PROSITE" id="PS50995">
    <property type="entry name" value="HTH_MARR_2"/>
    <property type="match status" value="1"/>
</dbReference>
<keyword evidence="2" id="KW-0238">DNA-binding</keyword>
<evidence type="ECO:0000256" key="3">
    <source>
        <dbReference type="ARBA" id="ARBA00023163"/>
    </source>
</evidence>
<gene>
    <name evidence="5" type="ORF">MNBD_ALPHA03-758</name>
</gene>
<dbReference type="InterPro" id="IPR000835">
    <property type="entry name" value="HTH_MarR-typ"/>
</dbReference>
<dbReference type="PANTHER" id="PTHR42756:SF1">
    <property type="entry name" value="TRANSCRIPTIONAL REPRESSOR OF EMRAB OPERON"/>
    <property type="match status" value="1"/>
</dbReference>
<dbReference type="PROSITE" id="PS01117">
    <property type="entry name" value="HTH_MARR_1"/>
    <property type="match status" value="1"/>
</dbReference>
<dbReference type="InterPro" id="IPR036390">
    <property type="entry name" value="WH_DNA-bd_sf"/>
</dbReference>
<sequence length="156" mass="18362">MFEQGKLFDIRHWVPYQMWRLSQEAGYILEEDYSVKYNIRGESWRFMAMLASSAPVSAKKLGKLLDMDQVQVTRALNKLLDNGYVTRRTDPKDRRKVILNLSRQGAEVYQAIVVMAMELEQKFLGEMPQEEQKFFRDTLTRLRANMDSIRGDSKLF</sequence>
<name>A0A3B1AWU3_9ZZZZ</name>
<dbReference type="PANTHER" id="PTHR42756">
    <property type="entry name" value="TRANSCRIPTIONAL REGULATOR, MARR"/>
    <property type="match status" value="1"/>
</dbReference>
<dbReference type="AlphaFoldDB" id="A0A3B1AWU3"/>
<reference evidence="5" key="1">
    <citation type="submission" date="2018-06" db="EMBL/GenBank/DDBJ databases">
        <authorList>
            <person name="Zhirakovskaya E."/>
        </authorList>
    </citation>
    <scope>NUCLEOTIDE SEQUENCE</scope>
</reference>
<evidence type="ECO:0000259" key="4">
    <source>
        <dbReference type="PROSITE" id="PS50995"/>
    </source>
</evidence>
<dbReference type="InterPro" id="IPR023187">
    <property type="entry name" value="Tscrpt_reg_MarR-type_CS"/>
</dbReference>
<organism evidence="5">
    <name type="scientific">hydrothermal vent metagenome</name>
    <dbReference type="NCBI Taxonomy" id="652676"/>
    <lineage>
        <taxon>unclassified sequences</taxon>
        <taxon>metagenomes</taxon>
        <taxon>ecological metagenomes</taxon>
    </lineage>
</organism>
<dbReference type="GO" id="GO:0003677">
    <property type="term" value="F:DNA binding"/>
    <property type="evidence" value="ECO:0007669"/>
    <property type="project" value="UniProtKB-KW"/>
</dbReference>
<dbReference type="PRINTS" id="PR00598">
    <property type="entry name" value="HTHMARR"/>
</dbReference>
<feature type="domain" description="HTH marR-type" evidence="4">
    <location>
        <begin position="11"/>
        <end position="144"/>
    </location>
</feature>
<dbReference type="EMBL" id="UOFW01000086">
    <property type="protein sequence ID" value="VAX04294.1"/>
    <property type="molecule type" value="Genomic_DNA"/>
</dbReference>
<dbReference type="InterPro" id="IPR036388">
    <property type="entry name" value="WH-like_DNA-bd_sf"/>
</dbReference>
<evidence type="ECO:0000256" key="1">
    <source>
        <dbReference type="ARBA" id="ARBA00023015"/>
    </source>
</evidence>
<dbReference type="SUPFAM" id="SSF46785">
    <property type="entry name" value="Winged helix' DNA-binding domain"/>
    <property type="match status" value="1"/>
</dbReference>
<evidence type="ECO:0000256" key="2">
    <source>
        <dbReference type="ARBA" id="ARBA00023125"/>
    </source>
</evidence>